<proteinExistence type="predicted"/>
<dbReference type="Proteomes" id="UP001642487">
    <property type="component" value="Chromosome 5"/>
</dbReference>
<protein>
    <submittedName>
        <fullName evidence="3">Uncharacterized protein</fullName>
    </submittedName>
</protein>
<gene>
    <name evidence="3" type="ORF">CITCOLO1_LOCUS15309</name>
</gene>
<evidence type="ECO:0000313" key="3">
    <source>
        <dbReference type="EMBL" id="CAK9323138.1"/>
    </source>
</evidence>
<feature type="chain" id="PRO_5046223757" evidence="2">
    <location>
        <begin position="22"/>
        <end position="180"/>
    </location>
</feature>
<name>A0ABP0YUZ4_9ROSI</name>
<feature type="region of interest" description="Disordered" evidence="1">
    <location>
        <begin position="101"/>
        <end position="147"/>
    </location>
</feature>
<sequence>MASKTSLLLLQLSLLAAGVVSEDVIFHFENQCPYSIWISSNSPIGDADPERPRNTLEIFNMPDTWTGSLWARPHQMLQRPRLSFLLPNRRLRVRHHLLRLLSTGSPGHPPQLRHQQLRRPLPPQPHPPLQHSRPDPAPRRPPRTRWLRPFPHCRLRPRLVQCLPVVSRLNEQGRRVRRLL</sequence>
<keyword evidence="2" id="KW-0732">Signal</keyword>
<evidence type="ECO:0000256" key="1">
    <source>
        <dbReference type="SAM" id="MobiDB-lite"/>
    </source>
</evidence>
<feature type="signal peptide" evidence="2">
    <location>
        <begin position="1"/>
        <end position="21"/>
    </location>
</feature>
<evidence type="ECO:0000313" key="4">
    <source>
        <dbReference type="Proteomes" id="UP001642487"/>
    </source>
</evidence>
<reference evidence="3 4" key="1">
    <citation type="submission" date="2024-03" db="EMBL/GenBank/DDBJ databases">
        <authorList>
            <person name="Gkanogiannis A."/>
            <person name="Becerra Lopez-Lavalle L."/>
        </authorList>
    </citation>
    <scope>NUCLEOTIDE SEQUENCE [LARGE SCALE GENOMIC DNA]</scope>
</reference>
<keyword evidence="4" id="KW-1185">Reference proteome</keyword>
<organism evidence="3 4">
    <name type="scientific">Citrullus colocynthis</name>
    <name type="common">colocynth</name>
    <dbReference type="NCBI Taxonomy" id="252529"/>
    <lineage>
        <taxon>Eukaryota</taxon>
        <taxon>Viridiplantae</taxon>
        <taxon>Streptophyta</taxon>
        <taxon>Embryophyta</taxon>
        <taxon>Tracheophyta</taxon>
        <taxon>Spermatophyta</taxon>
        <taxon>Magnoliopsida</taxon>
        <taxon>eudicotyledons</taxon>
        <taxon>Gunneridae</taxon>
        <taxon>Pentapetalae</taxon>
        <taxon>rosids</taxon>
        <taxon>fabids</taxon>
        <taxon>Cucurbitales</taxon>
        <taxon>Cucurbitaceae</taxon>
        <taxon>Benincaseae</taxon>
        <taxon>Citrullus</taxon>
    </lineage>
</organism>
<dbReference type="EMBL" id="OZ021739">
    <property type="protein sequence ID" value="CAK9323138.1"/>
    <property type="molecule type" value="Genomic_DNA"/>
</dbReference>
<accession>A0ABP0YUZ4</accession>
<evidence type="ECO:0000256" key="2">
    <source>
        <dbReference type="SAM" id="SignalP"/>
    </source>
</evidence>